<proteinExistence type="predicted"/>
<dbReference type="PANTHER" id="PTHR24174:SF16">
    <property type="entry name" value="CASKIN-2"/>
    <property type="match status" value="1"/>
</dbReference>
<dbReference type="Pfam" id="PF13637">
    <property type="entry name" value="Ank_4"/>
    <property type="match status" value="1"/>
</dbReference>
<keyword evidence="2" id="KW-0268">Exocytosis</keyword>
<evidence type="ECO:0000313" key="10">
    <source>
        <dbReference type="RefSeq" id="XP_013774805.1"/>
    </source>
</evidence>
<keyword evidence="3" id="KW-1052">Target cell membrane</keyword>
<dbReference type="PROSITE" id="PS50088">
    <property type="entry name" value="ANK_REPEAT"/>
    <property type="match status" value="5"/>
</dbReference>
<dbReference type="PROSITE" id="PS50297">
    <property type="entry name" value="ANK_REP_REGION"/>
    <property type="match status" value="4"/>
</dbReference>
<dbReference type="Pfam" id="PF12796">
    <property type="entry name" value="Ank_2"/>
    <property type="match status" value="1"/>
</dbReference>
<keyword evidence="4" id="KW-0677">Repeat</keyword>
<dbReference type="InterPro" id="IPR033635">
    <property type="entry name" value="ANKS1/Caskin"/>
</dbReference>
<evidence type="ECO:0000256" key="1">
    <source>
        <dbReference type="ARBA" id="ARBA00004175"/>
    </source>
</evidence>
<dbReference type="PANTHER" id="PTHR24174">
    <property type="entry name" value="ANKYRIN REPEAT AND STERILE ALPHA MOTIF DOMAIN-CONTAINING PROTEIN 1"/>
    <property type="match status" value="1"/>
</dbReference>
<dbReference type="Pfam" id="PF00023">
    <property type="entry name" value="Ank"/>
    <property type="match status" value="1"/>
</dbReference>
<feature type="repeat" description="ANK" evidence="8">
    <location>
        <begin position="52"/>
        <end position="84"/>
    </location>
</feature>
<feature type="repeat" description="ANK" evidence="8">
    <location>
        <begin position="192"/>
        <end position="214"/>
    </location>
</feature>
<evidence type="ECO:0000256" key="6">
    <source>
        <dbReference type="ARBA" id="ARBA00023043"/>
    </source>
</evidence>
<accession>A0ABM1B4R5</accession>
<dbReference type="InterPro" id="IPR002110">
    <property type="entry name" value="Ankyrin_rpt"/>
</dbReference>
<evidence type="ECO:0000256" key="2">
    <source>
        <dbReference type="ARBA" id="ARBA00022483"/>
    </source>
</evidence>
<keyword evidence="9" id="KW-1185">Reference proteome</keyword>
<name>A0ABM1B4R5_LIMPO</name>
<keyword evidence="5" id="KW-0638">Presynaptic neurotoxin</keyword>
<evidence type="ECO:0000256" key="4">
    <source>
        <dbReference type="ARBA" id="ARBA00022737"/>
    </source>
</evidence>
<protein>
    <submittedName>
        <fullName evidence="10">Caskin-2-like</fullName>
    </submittedName>
</protein>
<dbReference type="Gene3D" id="1.25.40.20">
    <property type="entry name" value="Ankyrin repeat-containing domain"/>
    <property type="match status" value="1"/>
</dbReference>
<evidence type="ECO:0000256" key="3">
    <source>
        <dbReference type="ARBA" id="ARBA00022537"/>
    </source>
</evidence>
<dbReference type="GeneID" id="106459704"/>
<evidence type="ECO:0000256" key="5">
    <source>
        <dbReference type="ARBA" id="ARBA00023028"/>
    </source>
</evidence>
<evidence type="ECO:0000256" key="7">
    <source>
        <dbReference type="ARBA" id="ARBA00023298"/>
    </source>
</evidence>
<reference evidence="10" key="1">
    <citation type="submission" date="2025-08" db="UniProtKB">
        <authorList>
            <consortium name="RefSeq"/>
        </authorList>
    </citation>
    <scope>IDENTIFICATION</scope>
    <source>
        <tissue evidence="10">Muscle</tissue>
    </source>
</reference>
<evidence type="ECO:0000256" key="8">
    <source>
        <dbReference type="PROSITE-ProRule" id="PRU00023"/>
    </source>
</evidence>
<feature type="repeat" description="ANK" evidence="8">
    <location>
        <begin position="151"/>
        <end position="175"/>
    </location>
</feature>
<keyword evidence="7" id="KW-1053">Target membrane</keyword>
<dbReference type="RefSeq" id="XP_013774805.1">
    <property type="nucleotide sequence ID" value="XM_013919351.1"/>
</dbReference>
<evidence type="ECO:0000313" key="9">
    <source>
        <dbReference type="Proteomes" id="UP000694941"/>
    </source>
</evidence>
<dbReference type="SMART" id="SM00248">
    <property type="entry name" value="ANK"/>
    <property type="match status" value="4"/>
</dbReference>
<comment type="subcellular location">
    <subcellularLocation>
        <location evidence="1">Target cell membrane</location>
    </subcellularLocation>
</comment>
<keyword evidence="5" id="KW-0800">Toxin</keyword>
<dbReference type="Proteomes" id="UP000694941">
    <property type="component" value="Unplaced"/>
</dbReference>
<feature type="repeat" description="ANK" evidence="8">
    <location>
        <begin position="118"/>
        <end position="150"/>
    </location>
</feature>
<dbReference type="SUPFAM" id="SSF48403">
    <property type="entry name" value="Ankyrin repeat"/>
    <property type="match status" value="1"/>
</dbReference>
<feature type="repeat" description="ANK" evidence="8">
    <location>
        <begin position="85"/>
        <end position="117"/>
    </location>
</feature>
<sequence>MISTMAKEHELFQAIKAEDLSALSRILTKYKTSKHKLLGSSKKGIINLQDTDGMSGLHQAALMCQTLTMQYLLENGAHVDIKDNKGMRPLHYSSWQGKPGPVTLLLQYDASVNEPDNHGDTPLHLACQHGHVDVACQLLRRSANPSQRNLEHKTPLDLACEFGKLKVVEVLLQTGRCHSLLEESSLDILDNDRTTPIHLAAKNGHLDVIRCGLL</sequence>
<keyword evidence="7" id="KW-0472">Membrane</keyword>
<keyword evidence="6 8" id="KW-0040">ANK repeat</keyword>
<gene>
    <name evidence="10" type="primary">LOC106459704</name>
</gene>
<dbReference type="PRINTS" id="PR01415">
    <property type="entry name" value="ANKYRIN"/>
</dbReference>
<organism evidence="9 10">
    <name type="scientific">Limulus polyphemus</name>
    <name type="common">Atlantic horseshoe crab</name>
    <dbReference type="NCBI Taxonomy" id="6850"/>
    <lineage>
        <taxon>Eukaryota</taxon>
        <taxon>Metazoa</taxon>
        <taxon>Ecdysozoa</taxon>
        <taxon>Arthropoda</taxon>
        <taxon>Chelicerata</taxon>
        <taxon>Merostomata</taxon>
        <taxon>Xiphosura</taxon>
        <taxon>Limulidae</taxon>
        <taxon>Limulus</taxon>
    </lineage>
</organism>
<dbReference type="InterPro" id="IPR036770">
    <property type="entry name" value="Ankyrin_rpt-contain_sf"/>
</dbReference>
<keyword evidence="5" id="KW-0528">Neurotoxin</keyword>